<evidence type="ECO:0000259" key="3">
    <source>
        <dbReference type="Pfam" id="PF02517"/>
    </source>
</evidence>
<gene>
    <name evidence="4" type="ORF">D8844_08085</name>
</gene>
<dbReference type="Pfam" id="PF02517">
    <property type="entry name" value="Rce1-like"/>
    <property type="match status" value="1"/>
</dbReference>
<keyword evidence="2" id="KW-0472">Membrane</keyword>
<reference evidence="4 5" key="1">
    <citation type="submission" date="2018-11" db="EMBL/GenBank/DDBJ databases">
        <title>Species Designations Belie Phenotypic and Genotypic Heterogeneity in Oral Streptococci.</title>
        <authorList>
            <person name="Velsko I."/>
        </authorList>
    </citation>
    <scope>NUCLEOTIDE SEQUENCE [LARGE SCALE GENOMIC DNA]</scope>
    <source>
        <strain evidence="4 5">BCC52</strain>
    </source>
</reference>
<feature type="domain" description="CAAX prenyl protease 2/Lysostaphin resistance protein A-like" evidence="3">
    <location>
        <begin position="111"/>
        <end position="205"/>
    </location>
</feature>
<sequence>MKTLKNIGWYSLTFLSFIMIYSFIQGVGVAAMKLGAPDYVFVPVYVLLAGIFTFVTYKWYKTGTVTIEKTALNKYIWLPALVWALVIVAQSFLPNDPSVNQQLVEELTHNQPLFSFFMVVVFAPLTEELTFRGMLARYVFPQQDNIKQTVLFLLVSSIIFALVHFPGTPQQFLVYASLGFSLGLAYVSRKGLLYSISLHALNNLIGFLMILML</sequence>
<accession>A0A3R9NL24</accession>
<evidence type="ECO:0000256" key="2">
    <source>
        <dbReference type="SAM" id="Phobius"/>
    </source>
</evidence>
<protein>
    <submittedName>
        <fullName evidence="4">CAAX amino terminal protease self-immunity</fullName>
    </submittedName>
</protein>
<organism evidence="4 5">
    <name type="scientific">Streptococcus oralis</name>
    <dbReference type="NCBI Taxonomy" id="1303"/>
    <lineage>
        <taxon>Bacteria</taxon>
        <taxon>Bacillati</taxon>
        <taxon>Bacillota</taxon>
        <taxon>Bacilli</taxon>
        <taxon>Lactobacillales</taxon>
        <taxon>Streptococcaceae</taxon>
        <taxon>Streptococcus</taxon>
    </lineage>
</organism>
<comment type="caution">
    <text evidence="4">The sequence shown here is derived from an EMBL/GenBank/DDBJ whole genome shotgun (WGS) entry which is preliminary data.</text>
</comment>
<evidence type="ECO:0000313" key="5">
    <source>
        <dbReference type="Proteomes" id="UP000267979"/>
    </source>
</evidence>
<keyword evidence="4" id="KW-0645">Protease</keyword>
<feature type="transmembrane region" description="Helical" evidence="2">
    <location>
        <begin position="113"/>
        <end position="130"/>
    </location>
</feature>
<feature type="transmembrane region" description="Helical" evidence="2">
    <location>
        <begin position="72"/>
        <end position="93"/>
    </location>
</feature>
<name>A0A3R9NL24_STROR</name>
<feature type="transmembrane region" description="Helical" evidence="2">
    <location>
        <begin position="172"/>
        <end position="187"/>
    </location>
</feature>
<proteinExistence type="inferred from homology"/>
<feature type="transmembrane region" description="Helical" evidence="2">
    <location>
        <begin position="7"/>
        <end position="27"/>
    </location>
</feature>
<dbReference type="InterPro" id="IPR003675">
    <property type="entry name" value="Rce1/LyrA-like_dom"/>
</dbReference>
<feature type="transmembrane region" description="Helical" evidence="2">
    <location>
        <begin position="150"/>
        <end position="166"/>
    </location>
</feature>
<dbReference type="EMBL" id="RMVK01000007">
    <property type="protein sequence ID" value="RSK16247.1"/>
    <property type="molecule type" value="Genomic_DNA"/>
</dbReference>
<feature type="transmembrane region" description="Helical" evidence="2">
    <location>
        <begin position="39"/>
        <end position="60"/>
    </location>
</feature>
<keyword evidence="2" id="KW-0812">Transmembrane</keyword>
<evidence type="ECO:0000256" key="1">
    <source>
        <dbReference type="ARBA" id="ARBA00009067"/>
    </source>
</evidence>
<feature type="transmembrane region" description="Helical" evidence="2">
    <location>
        <begin position="192"/>
        <end position="212"/>
    </location>
</feature>
<dbReference type="AlphaFoldDB" id="A0A3R9NL24"/>
<dbReference type="InterPro" id="IPR052710">
    <property type="entry name" value="CAAX_protease"/>
</dbReference>
<dbReference type="RefSeq" id="WP_125423336.1">
    <property type="nucleotide sequence ID" value="NZ_RMVK01000007.1"/>
</dbReference>
<dbReference type="PANTHER" id="PTHR36435">
    <property type="entry name" value="SLR1288 PROTEIN"/>
    <property type="match status" value="1"/>
</dbReference>
<evidence type="ECO:0000313" key="4">
    <source>
        <dbReference type="EMBL" id="RSK16247.1"/>
    </source>
</evidence>
<comment type="similarity">
    <text evidence="1">Belongs to the UPF0177 family.</text>
</comment>
<keyword evidence="2" id="KW-1133">Transmembrane helix</keyword>
<dbReference type="GO" id="GO:0080120">
    <property type="term" value="P:CAAX-box protein maturation"/>
    <property type="evidence" value="ECO:0007669"/>
    <property type="project" value="UniProtKB-ARBA"/>
</dbReference>
<dbReference type="GO" id="GO:0004175">
    <property type="term" value="F:endopeptidase activity"/>
    <property type="evidence" value="ECO:0007669"/>
    <property type="project" value="UniProtKB-ARBA"/>
</dbReference>
<dbReference type="Proteomes" id="UP000267979">
    <property type="component" value="Unassembled WGS sequence"/>
</dbReference>
<dbReference type="GO" id="GO:0006508">
    <property type="term" value="P:proteolysis"/>
    <property type="evidence" value="ECO:0007669"/>
    <property type="project" value="UniProtKB-KW"/>
</dbReference>
<keyword evidence="4" id="KW-0378">Hydrolase</keyword>
<dbReference type="PANTHER" id="PTHR36435:SF1">
    <property type="entry name" value="CAAX AMINO TERMINAL PROTEASE FAMILY PROTEIN"/>
    <property type="match status" value="1"/>
</dbReference>